<evidence type="ECO:0000313" key="4">
    <source>
        <dbReference type="Proteomes" id="UP000217209"/>
    </source>
</evidence>
<accession>A0A1Q2HTU7</accession>
<dbReference type="RefSeq" id="WP_095659134.1">
    <property type="nucleotide sequence ID" value="NZ_CALTZW010000011.1"/>
</dbReference>
<keyword evidence="2" id="KW-0812">Transmembrane</keyword>
<organism evidence="3 4">
    <name type="scientific">Corynebacterium glaucum</name>
    <dbReference type="NCBI Taxonomy" id="187491"/>
    <lineage>
        <taxon>Bacteria</taxon>
        <taxon>Bacillati</taxon>
        <taxon>Actinomycetota</taxon>
        <taxon>Actinomycetes</taxon>
        <taxon>Mycobacteriales</taxon>
        <taxon>Corynebacteriaceae</taxon>
        <taxon>Corynebacterium</taxon>
    </lineage>
</organism>
<name>A0A1Q2HTU7_9CORY</name>
<keyword evidence="2" id="KW-0472">Membrane</keyword>
<evidence type="ECO:0000256" key="1">
    <source>
        <dbReference type="SAM" id="MobiDB-lite"/>
    </source>
</evidence>
<feature type="transmembrane region" description="Helical" evidence="2">
    <location>
        <begin position="158"/>
        <end position="180"/>
    </location>
</feature>
<feature type="compositionally biased region" description="Basic and acidic residues" evidence="1">
    <location>
        <begin position="15"/>
        <end position="27"/>
    </location>
</feature>
<dbReference type="EMBL" id="CP019688">
    <property type="protein sequence ID" value="AQQ14263.1"/>
    <property type="molecule type" value="Genomic_DNA"/>
</dbReference>
<dbReference type="KEGG" id="cgv:CGLAU_01360"/>
<evidence type="ECO:0000313" key="3">
    <source>
        <dbReference type="EMBL" id="AQQ14263.1"/>
    </source>
</evidence>
<feature type="transmembrane region" description="Helical" evidence="2">
    <location>
        <begin position="128"/>
        <end position="146"/>
    </location>
</feature>
<dbReference type="Proteomes" id="UP000217209">
    <property type="component" value="Chromosome"/>
</dbReference>
<dbReference type="AlphaFoldDB" id="A0A1Q2HTU7"/>
<feature type="region of interest" description="Disordered" evidence="1">
    <location>
        <begin position="1"/>
        <end position="27"/>
    </location>
</feature>
<keyword evidence="4" id="KW-1185">Reference proteome</keyword>
<protein>
    <submittedName>
        <fullName evidence="3">Uncharacterized protein</fullName>
    </submittedName>
</protein>
<gene>
    <name evidence="3" type="ORF">CGLAU_01360</name>
</gene>
<dbReference type="OrthoDB" id="4427569at2"/>
<reference evidence="3 4" key="1">
    <citation type="submission" date="2016-12" db="EMBL/GenBank/DDBJ databases">
        <authorList>
            <person name="Song W.-J."/>
            <person name="Kurnit D.M."/>
        </authorList>
    </citation>
    <scope>NUCLEOTIDE SEQUENCE [LARGE SCALE GENOMIC DNA]</scope>
    <source>
        <strain evidence="3 4">DSM 30827</strain>
    </source>
</reference>
<sequence length="209" mass="22347">MVSLPPINPNSASHVEPKAVDEASTSKKGSKPEAVRFMLGCWAAMILGELLHQILQIVGIVIDPAPLREASREAARGQEGALSDSVMNAAMWSSVAIMALIQLAILAMFTAALLALNKQKRWAPNARRLLQIFGIFFGIRALALFMTHPTSTAIPMAFYGFDGVVQILVAVAGGLGVFYASQRESIQWAEAGVPPEQRDKRGPGPLGGK</sequence>
<evidence type="ECO:0000256" key="2">
    <source>
        <dbReference type="SAM" id="Phobius"/>
    </source>
</evidence>
<proteinExistence type="predicted"/>
<feature type="transmembrane region" description="Helical" evidence="2">
    <location>
        <begin position="89"/>
        <end position="116"/>
    </location>
</feature>
<keyword evidence="2" id="KW-1133">Transmembrane helix</keyword>